<evidence type="ECO:0000259" key="5">
    <source>
        <dbReference type="Pfam" id="PF13847"/>
    </source>
</evidence>
<keyword evidence="4" id="KW-0511">Multifunctional enzyme</keyword>
<dbReference type="GO" id="GO:0032259">
    <property type="term" value="P:methylation"/>
    <property type="evidence" value="ECO:0007669"/>
    <property type="project" value="UniProtKB-KW"/>
</dbReference>
<dbReference type="Pfam" id="PF01564">
    <property type="entry name" value="Spermine_synth"/>
    <property type="match status" value="1"/>
</dbReference>
<comment type="caution">
    <text evidence="6">The sequence shown here is derived from an EMBL/GenBank/DDBJ whole genome shotgun (WGS) entry which is preliminary data.</text>
</comment>
<evidence type="ECO:0000256" key="3">
    <source>
        <dbReference type="ARBA" id="ARBA00022679"/>
    </source>
</evidence>
<dbReference type="PANTHER" id="PTHR12176">
    <property type="entry name" value="SAM-DEPENDENT METHYLTRANSFERASE SUPERFAMILY PROTEIN"/>
    <property type="match status" value="1"/>
</dbReference>
<evidence type="ECO:0000313" key="7">
    <source>
        <dbReference type="Proteomes" id="UP000692954"/>
    </source>
</evidence>
<evidence type="ECO:0000313" key="6">
    <source>
        <dbReference type="EMBL" id="CAD8064506.1"/>
    </source>
</evidence>
<organism evidence="6 7">
    <name type="scientific">Paramecium sonneborni</name>
    <dbReference type="NCBI Taxonomy" id="65129"/>
    <lineage>
        <taxon>Eukaryota</taxon>
        <taxon>Sar</taxon>
        <taxon>Alveolata</taxon>
        <taxon>Ciliophora</taxon>
        <taxon>Intramacronucleata</taxon>
        <taxon>Oligohymenophorea</taxon>
        <taxon>Peniculida</taxon>
        <taxon>Parameciidae</taxon>
        <taxon>Paramecium</taxon>
    </lineage>
</organism>
<dbReference type="InterPro" id="IPR051419">
    <property type="entry name" value="Lys/N-term_MeTrsfase_sf"/>
</dbReference>
<keyword evidence="7" id="KW-1185">Reference proteome</keyword>
<keyword evidence="2" id="KW-0489">Methyltransferase</keyword>
<evidence type="ECO:0000256" key="4">
    <source>
        <dbReference type="ARBA" id="ARBA00023268"/>
    </source>
</evidence>
<dbReference type="Proteomes" id="UP000692954">
    <property type="component" value="Unassembled WGS sequence"/>
</dbReference>
<evidence type="ECO:0000256" key="2">
    <source>
        <dbReference type="ARBA" id="ARBA00022603"/>
    </source>
</evidence>
<keyword evidence="3" id="KW-0808">Transferase</keyword>
<reference evidence="6" key="1">
    <citation type="submission" date="2021-01" db="EMBL/GenBank/DDBJ databases">
        <authorList>
            <consortium name="Genoscope - CEA"/>
            <person name="William W."/>
        </authorList>
    </citation>
    <scope>NUCLEOTIDE SEQUENCE</scope>
</reference>
<comment type="similarity">
    <text evidence="1">Belongs to the methyltransferase superfamily.</text>
</comment>
<evidence type="ECO:0000256" key="1">
    <source>
        <dbReference type="ARBA" id="ARBA00008361"/>
    </source>
</evidence>
<proteinExistence type="inferred from homology"/>
<sequence length="684" mass="79849">MQGILPTQCRDFMNKQYWQRFFKKIKKEGQQNEYFEWYGNYDSYNHLFKKYIKVEDSVFHAGCGKSLLSEQLYDNGICKNIINVDYEKISLDQMRKRSENKRPEMQFQCMSLTEEINIQSEQFDIILDKGTLDAIFPDEETPQVNTYLANMLRILKKNGKFIIISLLQDHILKTLLQLQYNIEIYECIIEKSKLYPFFIVIDKNEQKSIQFHQLQKEAQTLTIKQAQEIIKKIQLQNHFVTSIHKLRQSQSFTLDIWDNNNKQTPRYKLDIYDNDDSKILLQKTCGCFIVPQGREQSFLFGTEQGHKELIKQMKMSRCVIARMNPGHKFNNMKQVQQELSEPMQQLIPKGCTNIPCPFLTDGDEIGEKNIIFEADDCLVEELNIDDVKYRRLIIKSALDLIQSEAKIINNKVDNSYLDFEAYVAIVAGLAFNKAKEVLILGGGVGLLSRFINEHFGVKVTNIELSEDIVNVAKQFFDFKNTDSENLVCCDALDYVDQILECHQYDTVIIDINASQANQLSPPKQFLSSDFLNKLKTLLTPQGIIIINILDSQKELVQLPWDLYYSRKCENEINEIFYLINAQKEKKQLDGKEIDVIDKGLLDAITQQLKESRVNFSKGKWDNSMNLANEIDNIKLKHPVFKTQAFQTQDALLIQDGEVINNRKDFYQEDLKKVQKKKHNRRRKN</sequence>
<gene>
    <name evidence="6" type="ORF">PSON_ATCC_30995.1.T0190150</name>
</gene>
<dbReference type="AlphaFoldDB" id="A0A8S1LIA2"/>
<accession>A0A8S1LIA2</accession>
<dbReference type="InterPro" id="IPR025714">
    <property type="entry name" value="Methyltranfer_dom"/>
</dbReference>
<protein>
    <recommendedName>
        <fullName evidence="5">Methyltransferase domain-containing protein</fullName>
    </recommendedName>
</protein>
<feature type="domain" description="Methyltransferase" evidence="5">
    <location>
        <begin position="56"/>
        <end position="196"/>
    </location>
</feature>
<dbReference type="GO" id="GO:0008168">
    <property type="term" value="F:methyltransferase activity"/>
    <property type="evidence" value="ECO:0007669"/>
    <property type="project" value="UniProtKB-KW"/>
</dbReference>
<dbReference type="Pfam" id="PF13847">
    <property type="entry name" value="Methyltransf_31"/>
    <property type="match status" value="1"/>
</dbReference>
<dbReference type="PANTHER" id="PTHR12176:SF78">
    <property type="entry name" value="EEF1A LYSINE AND N-TERMINAL METHYLTRANSFERASE"/>
    <property type="match status" value="1"/>
</dbReference>
<dbReference type="OrthoDB" id="411785at2759"/>
<dbReference type="CDD" id="cd02440">
    <property type="entry name" value="AdoMet_MTases"/>
    <property type="match status" value="1"/>
</dbReference>
<dbReference type="EMBL" id="CAJJDN010000019">
    <property type="protein sequence ID" value="CAD8064506.1"/>
    <property type="molecule type" value="Genomic_DNA"/>
</dbReference>
<name>A0A8S1LIA2_9CILI</name>